<dbReference type="RefSeq" id="WP_068141472.1">
    <property type="nucleotide sequence ID" value="NZ_CP042914.1"/>
</dbReference>
<dbReference type="InterPro" id="IPR027558">
    <property type="entry name" value="Pre_pil_HX9DG_C"/>
</dbReference>
<protein>
    <recommendedName>
        <fullName evidence="1">DUF1559 domain-containing protein</fullName>
    </recommendedName>
</protein>
<evidence type="ECO:0000313" key="2">
    <source>
        <dbReference type="EMBL" id="QEG42000.1"/>
    </source>
</evidence>
<dbReference type="PANTHER" id="PTHR30093:SF2">
    <property type="entry name" value="TYPE II SECRETION SYSTEM PROTEIN H"/>
    <property type="match status" value="1"/>
</dbReference>
<feature type="domain" description="DUF1559" evidence="1">
    <location>
        <begin position="37"/>
        <end position="283"/>
    </location>
</feature>
<dbReference type="EMBL" id="CP042914">
    <property type="protein sequence ID" value="QEG42000.1"/>
    <property type="molecule type" value="Genomic_DNA"/>
</dbReference>
<dbReference type="InterPro" id="IPR012902">
    <property type="entry name" value="N_methyl_site"/>
</dbReference>
<dbReference type="NCBIfam" id="TIGR02532">
    <property type="entry name" value="IV_pilin_GFxxxE"/>
    <property type="match status" value="1"/>
</dbReference>
<evidence type="ECO:0000259" key="1">
    <source>
        <dbReference type="Pfam" id="PF07596"/>
    </source>
</evidence>
<dbReference type="Pfam" id="PF07963">
    <property type="entry name" value="N_methyl"/>
    <property type="match status" value="1"/>
</dbReference>
<dbReference type="InterPro" id="IPR011453">
    <property type="entry name" value="DUF1559"/>
</dbReference>
<dbReference type="KEGG" id="rul:UC8_40290"/>
<name>A0A5B9QW42_9BACT</name>
<organism evidence="2 3">
    <name type="scientific">Roseimaritima ulvae</name>
    <dbReference type="NCBI Taxonomy" id="980254"/>
    <lineage>
        <taxon>Bacteria</taxon>
        <taxon>Pseudomonadati</taxon>
        <taxon>Planctomycetota</taxon>
        <taxon>Planctomycetia</taxon>
        <taxon>Pirellulales</taxon>
        <taxon>Pirellulaceae</taxon>
        <taxon>Roseimaritima</taxon>
    </lineage>
</organism>
<dbReference type="PANTHER" id="PTHR30093">
    <property type="entry name" value="GENERAL SECRETION PATHWAY PROTEIN G"/>
    <property type="match status" value="1"/>
</dbReference>
<dbReference type="PROSITE" id="PS00409">
    <property type="entry name" value="PROKAR_NTER_METHYL"/>
    <property type="match status" value="1"/>
</dbReference>
<dbReference type="Pfam" id="PF07596">
    <property type="entry name" value="SBP_bac_10"/>
    <property type="match status" value="1"/>
</dbReference>
<proteinExistence type="predicted"/>
<dbReference type="AlphaFoldDB" id="A0A5B9QW42"/>
<evidence type="ECO:0000313" key="3">
    <source>
        <dbReference type="Proteomes" id="UP000325286"/>
    </source>
</evidence>
<dbReference type="Gene3D" id="3.30.700.10">
    <property type="entry name" value="Glycoprotein, Type 4 Pilin"/>
    <property type="match status" value="1"/>
</dbReference>
<keyword evidence="3" id="KW-1185">Reference proteome</keyword>
<dbReference type="OrthoDB" id="255848at2"/>
<dbReference type="SUPFAM" id="SSF54523">
    <property type="entry name" value="Pili subunits"/>
    <property type="match status" value="1"/>
</dbReference>
<gene>
    <name evidence="2" type="ORF">UC8_40290</name>
</gene>
<reference evidence="2 3" key="1">
    <citation type="submission" date="2019-08" db="EMBL/GenBank/DDBJ databases">
        <title>Deep-cultivation of Planctomycetes and their phenomic and genomic characterization uncovers novel biology.</title>
        <authorList>
            <person name="Wiegand S."/>
            <person name="Jogler M."/>
            <person name="Boedeker C."/>
            <person name="Pinto D."/>
            <person name="Vollmers J."/>
            <person name="Rivas-Marin E."/>
            <person name="Kohn T."/>
            <person name="Peeters S.H."/>
            <person name="Heuer A."/>
            <person name="Rast P."/>
            <person name="Oberbeckmann S."/>
            <person name="Bunk B."/>
            <person name="Jeske O."/>
            <person name="Meyerdierks A."/>
            <person name="Storesund J.E."/>
            <person name="Kallscheuer N."/>
            <person name="Luecker S."/>
            <person name="Lage O.M."/>
            <person name="Pohl T."/>
            <person name="Merkel B.J."/>
            <person name="Hornburger P."/>
            <person name="Mueller R.-W."/>
            <person name="Bruemmer F."/>
            <person name="Labrenz M."/>
            <person name="Spormann A.M."/>
            <person name="Op den Camp H."/>
            <person name="Overmann J."/>
            <person name="Amann R."/>
            <person name="Jetten M.S.M."/>
            <person name="Mascher T."/>
            <person name="Medema M.H."/>
            <person name="Devos D.P."/>
            <person name="Kaster A.-K."/>
            <person name="Ovreas L."/>
            <person name="Rohde M."/>
            <person name="Galperin M.Y."/>
            <person name="Jogler C."/>
        </authorList>
    </citation>
    <scope>NUCLEOTIDE SEQUENCE [LARGE SCALE GENOMIC DNA]</scope>
    <source>
        <strain evidence="2 3">UC8</strain>
    </source>
</reference>
<dbReference type="NCBIfam" id="TIGR04294">
    <property type="entry name" value="pre_pil_HX9DG"/>
    <property type="match status" value="1"/>
</dbReference>
<sequence length="301" mass="32584">MRPFALQRRTHGFTLIELLVVLAVIGILMALLLPAVQAVREAARRTQCANNLHQMGLALHNYHDSLGRFPAGLIESNGMLWSGSLLPYLEAQPVTGSLAESVNWTTATNMLALQTAFPTFRCPSSAAPRRMDHGVPDRVPATYLGVASGTVNRESGPFPTLYDTPQDGVFYRNSRVAMRDVIDGTSQTAAIGETLVELSVEGIDHQGINQVLDHWCVGTPTFAPNELSEALGSTAAPLGVADSHDPEIFVDDKELSYTSRHSDGAQMLFVDGRIQWISDQIDATIWRAVGTKAGGEVIGEF</sequence>
<dbReference type="Proteomes" id="UP000325286">
    <property type="component" value="Chromosome"/>
</dbReference>
<dbReference type="InterPro" id="IPR045584">
    <property type="entry name" value="Pilin-like"/>
</dbReference>
<accession>A0A5B9QW42</accession>